<reference evidence="3 4" key="1">
    <citation type="submission" date="2016-12" db="EMBL/GenBank/DDBJ databases">
        <title>The new phylogeny of genus Mycobacterium.</title>
        <authorList>
            <person name="Tortoli E."/>
            <person name="Trovato A."/>
            <person name="Cirillo D.M."/>
        </authorList>
    </citation>
    <scope>NUCLEOTIDE SEQUENCE [LARGE SCALE GENOMIC DNA]</scope>
    <source>
        <strain evidence="3 4">DSM 45130</strain>
    </source>
</reference>
<dbReference type="Proteomes" id="UP000192801">
    <property type="component" value="Unassembled WGS sequence"/>
</dbReference>
<feature type="domain" description="DUF222" evidence="2">
    <location>
        <begin position="2"/>
        <end position="130"/>
    </location>
</feature>
<accession>A0A1X0DGH9</accession>
<keyword evidence="4" id="KW-1185">Reference proteome</keyword>
<evidence type="ECO:0000313" key="4">
    <source>
        <dbReference type="Proteomes" id="UP000192801"/>
    </source>
</evidence>
<evidence type="ECO:0000259" key="2">
    <source>
        <dbReference type="Pfam" id="PF02720"/>
    </source>
</evidence>
<protein>
    <recommendedName>
        <fullName evidence="2">DUF222 domain-containing protein</fullName>
    </recommendedName>
</protein>
<feature type="region of interest" description="Disordered" evidence="1">
    <location>
        <begin position="119"/>
        <end position="166"/>
    </location>
</feature>
<dbReference type="STRING" id="444597.BST26_07965"/>
<organism evidence="3 4">
    <name type="scientific">Mycolicibacterium insubricum</name>
    <dbReference type="NCBI Taxonomy" id="444597"/>
    <lineage>
        <taxon>Bacteria</taxon>
        <taxon>Bacillati</taxon>
        <taxon>Actinomycetota</taxon>
        <taxon>Actinomycetes</taxon>
        <taxon>Mycobacteriales</taxon>
        <taxon>Mycobacteriaceae</taxon>
        <taxon>Mycolicibacterium</taxon>
    </lineage>
</organism>
<feature type="compositionally biased region" description="Basic residues" evidence="1">
    <location>
        <begin position="139"/>
        <end position="166"/>
    </location>
</feature>
<proteinExistence type="predicted"/>
<dbReference type="InterPro" id="IPR003870">
    <property type="entry name" value="DUF222"/>
</dbReference>
<dbReference type="EMBL" id="MVHS01000013">
    <property type="protein sequence ID" value="ORA71468.1"/>
    <property type="molecule type" value="Genomic_DNA"/>
</dbReference>
<sequence length="166" mass="18250">MEADLAGPSTETTPEDLRSLALRLASMIDTDGPLDDEDRARRRGIVIGPQGVDGMSKLSGWVTPQWRATVEAICAELGAPGMCDPAQKNTCTDGTLSAEQIDGDKRSVEQRTHDALLAAGAHRLGLREPRQTQRPTGDHRHHHHPARPHRCRRGGHHRRGHRAPHE</sequence>
<evidence type="ECO:0000313" key="3">
    <source>
        <dbReference type="EMBL" id="ORA71468.1"/>
    </source>
</evidence>
<name>A0A1X0DGH9_9MYCO</name>
<dbReference type="Pfam" id="PF02720">
    <property type="entry name" value="DUF222"/>
    <property type="match status" value="1"/>
</dbReference>
<comment type="caution">
    <text evidence="3">The sequence shown here is derived from an EMBL/GenBank/DDBJ whole genome shotgun (WGS) entry which is preliminary data.</text>
</comment>
<dbReference type="AlphaFoldDB" id="A0A1X0DGH9"/>
<gene>
    <name evidence="3" type="ORF">BST26_07965</name>
</gene>
<evidence type="ECO:0000256" key="1">
    <source>
        <dbReference type="SAM" id="MobiDB-lite"/>
    </source>
</evidence>